<feature type="compositionally biased region" description="Low complexity" evidence="1">
    <location>
        <begin position="91"/>
        <end position="110"/>
    </location>
</feature>
<dbReference type="PANTHER" id="PTHR37540">
    <property type="entry name" value="TRANSCRIPTION FACTOR (ACR-2), PUTATIVE-RELATED-RELATED"/>
    <property type="match status" value="1"/>
</dbReference>
<accession>A0A0D2F955</accession>
<evidence type="ECO:0000313" key="2">
    <source>
        <dbReference type="EMBL" id="KIW64503.1"/>
    </source>
</evidence>
<proteinExistence type="predicted"/>
<protein>
    <recommendedName>
        <fullName evidence="4">Transcription factor domain-containing protein</fullName>
    </recommendedName>
</protein>
<feature type="region of interest" description="Disordered" evidence="1">
    <location>
        <begin position="523"/>
        <end position="555"/>
    </location>
</feature>
<dbReference type="AlphaFoldDB" id="A0A0D2F955"/>
<reference evidence="2 3" key="1">
    <citation type="submission" date="2015-01" db="EMBL/GenBank/DDBJ databases">
        <title>The Genome Sequence of Capronia semiimmersa CBS27337.</title>
        <authorList>
            <consortium name="The Broad Institute Genomics Platform"/>
            <person name="Cuomo C."/>
            <person name="de Hoog S."/>
            <person name="Gorbushina A."/>
            <person name="Stielow B."/>
            <person name="Teixiera M."/>
            <person name="Abouelleil A."/>
            <person name="Chapman S.B."/>
            <person name="Priest M."/>
            <person name="Young S.K."/>
            <person name="Wortman J."/>
            <person name="Nusbaum C."/>
            <person name="Birren B."/>
        </authorList>
    </citation>
    <scope>NUCLEOTIDE SEQUENCE [LARGE SCALE GENOMIC DNA]</scope>
    <source>
        <strain evidence="2 3">CBS 27337</strain>
    </source>
</reference>
<dbReference type="STRING" id="5601.A0A0D2F955"/>
<dbReference type="PANTHER" id="PTHR37540:SF5">
    <property type="entry name" value="TRANSCRIPTION FACTOR DOMAIN-CONTAINING PROTEIN"/>
    <property type="match status" value="1"/>
</dbReference>
<gene>
    <name evidence="2" type="ORF">PV04_09431</name>
</gene>
<feature type="region of interest" description="Disordered" evidence="1">
    <location>
        <begin position="1"/>
        <end position="123"/>
    </location>
</feature>
<dbReference type="Proteomes" id="UP000054266">
    <property type="component" value="Unassembled WGS sequence"/>
</dbReference>
<evidence type="ECO:0000313" key="3">
    <source>
        <dbReference type="Proteomes" id="UP000054266"/>
    </source>
</evidence>
<evidence type="ECO:0008006" key="4">
    <source>
        <dbReference type="Google" id="ProtNLM"/>
    </source>
</evidence>
<keyword evidence="3" id="KW-1185">Reference proteome</keyword>
<organism evidence="2 3">
    <name type="scientific">Phialophora macrospora</name>
    <dbReference type="NCBI Taxonomy" id="1851006"/>
    <lineage>
        <taxon>Eukaryota</taxon>
        <taxon>Fungi</taxon>
        <taxon>Dikarya</taxon>
        <taxon>Ascomycota</taxon>
        <taxon>Pezizomycotina</taxon>
        <taxon>Eurotiomycetes</taxon>
        <taxon>Chaetothyriomycetidae</taxon>
        <taxon>Chaetothyriales</taxon>
        <taxon>Herpotrichiellaceae</taxon>
        <taxon>Phialophora</taxon>
    </lineage>
</organism>
<name>A0A0D2F955_9EURO</name>
<dbReference type="EMBL" id="KN846961">
    <property type="protein sequence ID" value="KIW64503.1"/>
    <property type="molecule type" value="Genomic_DNA"/>
</dbReference>
<sequence length="632" mass="70274">MAQTKPDKKFLWVNKNGGAASLSSSDRAEKLRIFQFVQQQRPRPVNKKKDEPRRRRHTLARVNTDLGPVAPSNPGGIHRYRPLSIRPASTTHPSESAPSQSSTSSHSPQTINNAPHTTARRSPSPIAVGWAAWLQRRSQGISNTNYIPGSGVDPFSAAPMPMTKNIGVLINYYCVMVLTGSHVDKTEVLPPHLQPARRYATLRDIALRAIMQDKVEFTSLMVIMSSRMVHLSRIEMTGLARPEYYMQLALAAVRERMLDLQKRGISGDNILVHGMHSLALSDWICQRYEAASTHVRAAKALLPLLNLEEPLDRHIAQGIFIIDQMIAIETGWLPELPLMADPGPLDDARMSRIREELEALKSGRRELVVYPHSPVPNASRPSNAMMSHRVDILADAATTMDFGLGIGFERALEANIIHSDLASLLRDLLDVLTVAKFIWRTPSATCGDVDWMCKRARALCYRLLAIPSQLPFPETSPRAAKTEALRLALLLMVTRCTNRMSYRSAQPNMRRLQRALSLHGIGTNWSAPSSARAPRRSGGHSHSAPPSRGSDTDTNTDLYDENALLLWVLMTGHFSAEGEPEELWFLTRAAYVAERLLGISDLAGLRDVMGQYLYSKTQQERSLIVVGLHLSS</sequence>
<evidence type="ECO:0000256" key="1">
    <source>
        <dbReference type="SAM" id="MobiDB-lite"/>
    </source>
</evidence>
<feature type="compositionally biased region" description="Basic and acidic residues" evidence="1">
    <location>
        <begin position="1"/>
        <end position="10"/>
    </location>
</feature>
<dbReference type="HOGENOM" id="CLU_027722_0_0_1"/>